<dbReference type="AlphaFoldDB" id="A0A1M6UGU4"/>
<feature type="compositionally biased region" description="Basic residues" evidence="1">
    <location>
        <begin position="118"/>
        <end position="133"/>
    </location>
</feature>
<accession>A0A1M6UGU4</accession>
<keyword evidence="3" id="KW-1185">Reference proteome</keyword>
<protein>
    <submittedName>
        <fullName evidence="2">Phage tail assembly chaperone, TAC</fullName>
    </submittedName>
</protein>
<evidence type="ECO:0000256" key="1">
    <source>
        <dbReference type="SAM" id="MobiDB-lite"/>
    </source>
</evidence>
<sequence length="133" mass="14033">MSTMNLTLESLQEMGAFTGAPVEKEVTWKQDGQKLKATVHVRKLSYHSARTDIAAMKGDADGLAGRIAACICHADGTPVFTVGDITGDADPDRGPLNSNLTMALLNVIGEVSGLGKSTTRRRSQGRKKSGTSS</sequence>
<evidence type="ECO:0000313" key="3">
    <source>
        <dbReference type="Proteomes" id="UP000184248"/>
    </source>
</evidence>
<organism evidence="2 3">
    <name type="scientific">Halomonas caseinilytica</name>
    <dbReference type="NCBI Taxonomy" id="438744"/>
    <lineage>
        <taxon>Bacteria</taxon>
        <taxon>Pseudomonadati</taxon>
        <taxon>Pseudomonadota</taxon>
        <taxon>Gammaproteobacteria</taxon>
        <taxon>Oceanospirillales</taxon>
        <taxon>Halomonadaceae</taxon>
        <taxon>Halomonas</taxon>
    </lineage>
</organism>
<evidence type="ECO:0000313" key="2">
    <source>
        <dbReference type="EMBL" id="SHK68399.1"/>
    </source>
</evidence>
<name>A0A1M6UGU4_9GAMM</name>
<gene>
    <name evidence="2" type="ORF">SAMN05192556_104261</name>
</gene>
<dbReference type="EMBL" id="FRAL01000004">
    <property type="protein sequence ID" value="SHK68399.1"/>
    <property type="molecule type" value="Genomic_DNA"/>
</dbReference>
<dbReference type="Proteomes" id="UP000184248">
    <property type="component" value="Unassembled WGS sequence"/>
</dbReference>
<dbReference type="InterPro" id="IPR024410">
    <property type="entry name" value="Phage_TAC_12"/>
</dbReference>
<proteinExistence type="predicted"/>
<reference evidence="3" key="1">
    <citation type="submission" date="2016-11" db="EMBL/GenBank/DDBJ databases">
        <authorList>
            <person name="Varghese N."/>
            <person name="Submissions S."/>
        </authorList>
    </citation>
    <scope>NUCLEOTIDE SEQUENCE [LARGE SCALE GENOMIC DNA]</scope>
    <source>
        <strain evidence="3">ALO Sharm</strain>
    </source>
</reference>
<feature type="region of interest" description="Disordered" evidence="1">
    <location>
        <begin position="114"/>
        <end position="133"/>
    </location>
</feature>
<dbReference type="Pfam" id="PF16459">
    <property type="entry name" value="Phage_TAC_13"/>
    <property type="match status" value="1"/>
</dbReference>